<organism evidence="4 5">
    <name type="scientific">Striga asiatica</name>
    <name type="common">Asiatic witchweed</name>
    <name type="synonym">Buchnera asiatica</name>
    <dbReference type="NCBI Taxonomy" id="4170"/>
    <lineage>
        <taxon>Eukaryota</taxon>
        <taxon>Viridiplantae</taxon>
        <taxon>Streptophyta</taxon>
        <taxon>Embryophyta</taxon>
        <taxon>Tracheophyta</taxon>
        <taxon>Spermatophyta</taxon>
        <taxon>Magnoliopsida</taxon>
        <taxon>eudicotyledons</taxon>
        <taxon>Gunneridae</taxon>
        <taxon>Pentapetalae</taxon>
        <taxon>asterids</taxon>
        <taxon>lamiids</taxon>
        <taxon>Lamiales</taxon>
        <taxon>Orobanchaceae</taxon>
        <taxon>Buchnereae</taxon>
        <taxon>Striga</taxon>
    </lineage>
</organism>
<keyword evidence="2" id="KW-0131">Cell cycle</keyword>
<accession>A0A5A7P7H4</accession>
<evidence type="ECO:0000256" key="2">
    <source>
        <dbReference type="ARBA" id="ARBA00023306"/>
    </source>
</evidence>
<sequence length="129" mass="14099">MDSWPGDTSDSESTTGDGDGEERKEAEGKTGKEIISVEDEEDGFRTPTSSEHRIPAPTVCPPAPRKPCPKRRRSRSPAARRCVEFDASEEVESVLQSEDGRNQEDGGGDEPENKRARKSSGDGGHERRS</sequence>
<evidence type="ECO:0000256" key="1">
    <source>
        <dbReference type="ARBA" id="ARBA00023013"/>
    </source>
</evidence>
<proteinExistence type="predicted"/>
<dbReference type="InterPro" id="IPR040389">
    <property type="entry name" value="SMR"/>
</dbReference>
<keyword evidence="1" id="KW-0649">Protein kinase inhibitor</keyword>
<dbReference type="PANTHER" id="PTHR33142">
    <property type="entry name" value="CYCLIN-DEPENDENT PROTEIN KINASE INHIBITOR SMR13"/>
    <property type="match status" value="1"/>
</dbReference>
<dbReference type="GO" id="GO:0032875">
    <property type="term" value="P:regulation of DNA endoreduplication"/>
    <property type="evidence" value="ECO:0007669"/>
    <property type="project" value="InterPro"/>
</dbReference>
<dbReference type="PANTHER" id="PTHR33142:SF8">
    <property type="entry name" value="CYCLIN-DEPENDENT PROTEIN KINASE INHIBITOR SMR9"/>
    <property type="match status" value="1"/>
</dbReference>
<feature type="region of interest" description="Disordered" evidence="3">
    <location>
        <begin position="1"/>
        <end position="129"/>
    </location>
</feature>
<protein>
    <submittedName>
        <fullName evidence="4">Cyclin-dependent protein kinase inhibitor SMR3</fullName>
    </submittedName>
</protein>
<dbReference type="GO" id="GO:0004860">
    <property type="term" value="F:protein kinase inhibitor activity"/>
    <property type="evidence" value="ECO:0007669"/>
    <property type="project" value="UniProtKB-KW"/>
</dbReference>
<feature type="compositionally biased region" description="Basic and acidic residues" evidence="3">
    <location>
        <begin position="111"/>
        <end position="129"/>
    </location>
</feature>
<gene>
    <name evidence="4" type="ORF">STAS_04418</name>
</gene>
<reference evidence="5" key="1">
    <citation type="journal article" date="2019" name="Curr. Biol.">
        <title>Genome Sequence of Striga asiatica Provides Insight into the Evolution of Plant Parasitism.</title>
        <authorList>
            <person name="Yoshida S."/>
            <person name="Kim S."/>
            <person name="Wafula E.K."/>
            <person name="Tanskanen J."/>
            <person name="Kim Y.M."/>
            <person name="Honaas L."/>
            <person name="Yang Z."/>
            <person name="Spallek T."/>
            <person name="Conn C.E."/>
            <person name="Ichihashi Y."/>
            <person name="Cheong K."/>
            <person name="Cui S."/>
            <person name="Der J.P."/>
            <person name="Gundlach H."/>
            <person name="Jiao Y."/>
            <person name="Hori C."/>
            <person name="Ishida J.K."/>
            <person name="Kasahara H."/>
            <person name="Kiba T."/>
            <person name="Kim M.S."/>
            <person name="Koo N."/>
            <person name="Laohavisit A."/>
            <person name="Lee Y.H."/>
            <person name="Lumba S."/>
            <person name="McCourt P."/>
            <person name="Mortimer J.C."/>
            <person name="Mutuku J.M."/>
            <person name="Nomura T."/>
            <person name="Sasaki-Sekimoto Y."/>
            <person name="Seto Y."/>
            <person name="Wang Y."/>
            <person name="Wakatake T."/>
            <person name="Sakakibara H."/>
            <person name="Demura T."/>
            <person name="Yamaguchi S."/>
            <person name="Yoneyama K."/>
            <person name="Manabe R.I."/>
            <person name="Nelson D.C."/>
            <person name="Schulman A.H."/>
            <person name="Timko M.P."/>
            <person name="dePamphilis C.W."/>
            <person name="Choi D."/>
            <person name="Shirasu K."/>
        </authorList>
    </citation>
    <scope>NUCLEOTIDE SEQUENCE [LARGE SCALE GENOMIC DNA]</scope>
    <source>
        <strain evidence="5">cv. UVA1</strain>
    </source>
</reference>
<dbReference type="OrthoDB" id="1933617at2759"/>
<comment type="caution">
    <text evidence="4">The sequence shown here is derived from an EMBL/GenBank/DDBJ whole genome shotgun (WGS) entry which is preliminary data.</text>
</comment>
<feature type="compositionally biased region" description="Polar residues" evidence="3">
    <location>
        <begin position="1"/>
        <end position="16"/>
    </location>
</feature>
<evidence type="ECO:0000313" key="4">
    <source>
        <dbReference type="EMBL" id="GER28607.1"/>
    </source>
</evidence>
<dbReference type="EMBL" id="BKCP01002891">
    <property type="protein sequence ID" value="GER28607.1"/>
    <property type="molecule type" value="Genomic_DNA"/>
</dbReference>
<dbReference type="Proteomes" id="UP000325081">
    <property type="component" value="Unassembled WGS sequence"/>
</dbReference>
<dbReference type="AlphaFoldDB" id="A0A5A7P7H4"/>
<feature type="compositionally biased region" description="Basic and acidic residues" evidence="3">
    <location>
        <begin position="21"/>
        <end position="32"/>
    </location>
</feature>
<evidence type="ECO:0000256" key="3">
    <source>
        <dbReference type="SAM" id="MobiDB-lite"/>
    </source>
</evidence>
<keyword evidence="5" id="KW-1185">Reference proteome</keyword>
<evidence type="ECO:0000313" key="5">
    <source>
        <dbReference type="Proteomes" id="UP000325081"/>
    </source>
</evidence>
<name>A0A5A7P7H4_STRAF</name>